<dbReference type="GO" id="GO:0004721">
    <property type="term" value="F:phosphoprotein phosphatase activity"/>
    <property type="evidence" value="ECO:0007669"/>
    <property type="project" value="UniProtKB-KW"/>
</dbReference>
<comment type="cofactor">
    <cofactor evidence="3">
        <name>Mg(2+)</name>
        <dbReference type="ChEBI" id="CHEBI:18420"/>
    </cofactor>
</comment>
<evidence type="ECO:0000256" key="7">
    <source>
        <dbReference type="ARBA" id="ARBA00022553"/>
    </source>
</evidence>
<dbReference type="SUPFAM" id="SSF55874">
    <property type="entry name" value="ATPase domain of HSP90 chaperone/DNA topoisomerase II/histidine kinase"/>
    <property type="match status" value="1"/>
</dbReference>
<comment type="catalytic activity">
    <reaction evidence="1">
        <text>ATP + protein L-histidine = ADP + protein N-phospho-L-histidine.</text>
        <dbReference type="EC" id="2.7.13.3"/>
    </reaction>
</comment>
<dbReference type="SUPFAM" id="SSF158472">
    <property type="entry name" value="HAMP domain-like"/>
    <property type="match status" value="1"/>
</dbReference>
<evidence type="ECO:0000256" key="11">
    <source>
        <dbReference type="ARBA" id="ARBA00022777"/>
    </source>
</evidence>
<dbReference type="InterPro" id="IPR003660">
    <property type="entry name" value="HAMP_dom"/>
</dbReference>
<keyword evidence="18" id="KW-0346">Stress response</keyword>
<keyword evidence="27" id="KW-1185">Reference proteome</keyword>
<evidence type="ECO:0000259" key="24">
    <source>
        <dbReference type="PROSITE" id="PS50109"/>
    </source>
</evidence>
<keyword evidence="8" id="KW-0808">Transferase</keyword>
<dbReference type="Pfam" id="PF00512">
    <property type="entry name" value="HisKA"/>
    <property type="match status" value="1"/>
</dbReference>
<dbReference type="InterPro" id="IPR003661">
    <property type="entry name" value="HisK_dim/P_dom"/>
</dbReference>
<dbReference type="CDD" id="cd00075">
    <property type="entry name" value="HATPase"/>
    <property type="match status" value="1"/>
</dbReference>
<evidence type="ECO:0000259" key="25">
    <source>
        <dbReference type="PROSITE" id="PS50885"/>
    </source>
</evidence>
<dbReference type="InterPro" id="IPR050980">
    <property type="entry name" value="2C_sensor_his_kinase"/>
</dbReference>
<evidence type="ECO:0000256" key="10">
    <source>
        <dbReference type="ARBA" id="ARBA00022741"/>
    </source>
</evidence>
<keyword evidence="16 23" id="KW-1133">Transmembrane helix</keyword>
<dbReference type="SMART" id="SM00387">
    <property type="entry name" value="HATPase_c"/>
    <property type="match status" value="1"/>
</dbReference>
<keyword evidence="17" id="KW-0902">Two-component regulatory system</keyword>
<dbReference type="SUPFAM" id="SSF47384">
    <property type="entry name" value="Homodimeric domain of signal transducing histidine kinase"/>
    <property type="match status" value="1"/>
</dbReference>
<keyword evidence="19" id="KW-0843">Virulence</keyword>
<dbReference type="EMBL" id="SDPU01000001">
    <property type="protein sequence ID" value="RYU15617.1"/>
    <property type="molecule type" value="Genomic_DNA"/>
</dbReference>
<keyword evidence="20" id="KW-0464">Manganese</keyword>
<evidence type="ECO:0000256" key="1">
    <source>
        <dbReference type="ARBA" id="ARBA00000085"/>
    </source>
</evidence>
<dbReference type="Pfam" id="PF02518">
    <property type="entry name" value="HATPase_c"/>
    <property type="match status" value="1"/>
</dbReference>
<evidence type="ECO:0000256" key="22">
    <source>
        <dbReference type="ARBA" id="ARBA00041776"/>
    </source>
</evidence>
<evidence type="ECO:0000256" key="14">
    <source>
        <dbReference type="ARBA" id="ARBA00022842"/>
    </source>
</evidence>
<dbReference type="Gene3D" id="6.10.340.10">
    <property type="match status" value="1"/>
</dbReference>
<keyword evidence="12" id="KW-0378">Hydrolase</keyword>
<dbReference type="SMART" id="SM00388">
    <property type="entry name" value="HisKA"/>
    <property type="match status" value="1"/>
</dbReference>
<sequence length="332" mass="35865">MRPLDRLHSIRTKLGLLIAVTVALTAVVSVVATERGVSPWVTVPVAVVVALAVTQVLARGMTSPLREMTAAARRMATGDYSQQVTATSQDEVGELARTFNAMAADLALVDRQRRDLVANVSHELRTPVSALRALLENLVDGVVRPDAERLQVALTQTERLGRLVTDLLDLSRLDAGLSQLNPSRLAVRPFLQDAVKEARLAEHPVRYAVEVDPFDLVVVADRARLHQLLANLLDNAGRHSPVGGTVRARAYRGNGGMILEVADQGPGIAPEEREQVFERFTTGDSSAESGTGLGLAIARWVTDLHSGSIEVVDRPRGCLIRARIPLTQEVTA</sequence>
<gene>
    <name evidence="26" type="ORF">ETU37_00415</name>
</gene>
<evidence type="ECO:0000256" key="17">
    <source>
        <dbReference type="ARBA" id="ARBA00023012"/>
    </source>
</evidence>
<comment type="subcellular location">
    <subcellularLocation>
        <location evidence="4">Cell membrane</location>
        <topology evidence="4">Multi-pass membrane protein</topology>
    </subcellularLocation>
</comment>
<evidence type="ECO:0000256" key="5">
    <source>
        <dbReference type="ARBA" id="ARBA00012438"/>
    </source>
</evidence>
<evidence type="ECO:0000256" key="19">
    <source>
        <dbReference type="ARBA" id="ARBA00023026"/>
    </source>
</evidence>
<dbReference type="InterPro" id="IPR036097">
    <property type="entry name" value="HisK_dim/P_sf"/>
</dbReference>
<dbReference type="CDD" id="cd06225">
    <property type="entry name" value="HAMP"/>
    <property type="match status" value="1"/>
</dbReference>
<dbReference type="PRINTS" id="PR00344">
    <property type="entry name" value="BCTRLSENSOR"/>
</dbReference>
<keyword evidence="14" id="KW-0460">Magnesium</keyword>
<feature type="domain" description="Histidine kinase" evidence="24">
    <location>
        <begin position="119"/>
        <end position="328"/>
    </location>
</feature>
<evidence type="ECO:0000256" key="23">
    <source>
        <dbReference type="SAM" id="Phobius"/>
    </source>
</evidence>
<dbReference type="InterPro" id="IPR004358">
    <property type="entry name" value="Sig_transdc_His_kin-like_C"/>
</dbReference>
<feature type="transmembrane region" description="Helical" evidence="23">
    <location>
        <begin position="12"/>
        <end position="31"/>
    </location>
</feature>
<dbReference type="PANTHER" id="PTHR44936:SF9">
    <property type="entry name" value="SENSOR PROTEIN CREC"/>
    <property type="match status" value="1"/>
</dbReference>
<proteinExistence type="predicted"/>
<evidence type="ECO:0000256" key="3">
    <source>
        <dbReference type="ARBA" id="ARBA00001946"/>
    </source>
</evidence>
<feature type="domain" description="HAMP" evidence="25">
    <location>
        <begin position="59"/>
        <end position="111"/>
    </location>
</feature>
<dbReference type="RefSeq" id="WP_129984900.1">
    <property type="nucleotide sequence ID" value="NZ_SDPU01000001.1"/>
</dbReference>
<dbReference type="InterPro" id="IPR005467">
    <property type="entry name" value="His_kinase_dom"/>
</dbReference>
<dbReference type="InterPro" id="IPR003594">
    <property type="entry name" value="HATPase_dom"/>
</dbReference>
<dbReference type="PROSITE" id="PS50885">
    <property type="entry name" value="HAMP"/>
    <property type="match status" value="1"/>
</dbReference>
<evidence type="ECO:0000256" key="6">
    <source>
        <dbReference type="ARBA" id="ARBA00022475"/>
    </source>
</evidence>
<evidence type="ECO:0000256" key="9">
    <source>
        <dbReference type="ARBA" id="ARBA00022692"/>
    </source>
</evidence>
<evidence type="ECO:0000256" key="16">
    <source>
        <dbReference type="ARBA" id="ARBA00022989"/>
    </source>
</evidence>
<accession>A0A4Q5JA34</accession>
<evidence type="ECO:0000256" key="4">
    <source>
        <dbReference type="ARBA" id="ARBA00004651"/>
    </source>
</evidence>
<dbReference type="FunFam" id="1.10.287.130:FF:000001">
    <property type="entry name" value="Two-component sensor histidine kinase"/>
    <property type="match status" value="1"/>
</dbReference>
<feature type="transmembrane region" description="Helical" evidence="23">
    <location>
        <begin position="37"/>
        <end position="58"/>
    </location>
</feature>
<name>A0A4Q5JA34_9ACTN</name>
<dbReference type="Gene3D" id="3.30.565.10">
    <property type="entry name" value="Histidine kinase-like ATPase, C-terminal domain"/>
    <property type="match status" value="1"/>
</dbReference>
<keyword evidence="7" id="KW-0597">Phosphoprotein</keyword>
<dbReference type="Proteomes" id="UP000291189">
    <property type="component" value="Unassembled WGS sequence"/>
</dbReference>
<evidence type="ECO:0000256" key="18">
    <source>
        <dbReference type="ARBA" id="ARBA00023016"/>
    </source>
</evidence>
<evidence type="ECO:0000256" key="13">
    <source>
        <dbReference type="ARBA" id="ARBA00022840"/>
    </source>
</evidence>
<comment type="cofactor">
    <cofactor evidence="2">
        <name>Mn(2+)</name>
        <dbReference type="ChEBI" id="CHEBI:29035"/>
    </cofactor>
</comment>
<dbReference type="AlphaFoldDB" id="A0A4Q5JA34"/>
<dbReference type="PANTHER" id="PTHR44936">
    <property type="entry name" value="SENSOR PROTEIN CREC"/>
    <property type="match status" value="1"/>
</dbReference>
<dbReference type="GO" id="GO:0000155">
    <property type="term" value="F:phosphorelay sensor kinase activity"/>
    <property type="evidence" value="ECO:0007669"/>
    <property type="project" value="InterPro"/>
</dbReference>
<keyword evidence="9 23" id="KW-0812">Transmembrane</keyword>
<evidence type="ECO:0000256" key="8">
    <source>
        <dbReference type="ARBA" id="ARBA00022679"/>
    </source>
</evidence>
<dbReference type="InterPro" id="IPR036890">
    <property type="entry name" value="HATPase_C_sf"/>
</dbReference>
<comment type="caution">
    <text evidence="26">The sequence shown here is derived from an EMBL/GenBank/DDBJ whole genome shotgun (WGS) entry which is preliminary data.</text>
</comment>
<dbReference type="EC" id="2.7.13.3" evidence="5"/>
<evidence type="ECO:0000313" key="26">
    <source>
        <dbReference type="EMBL" id="RYU15617.1"/>
    </source>
</evidence>
<dbReference type="SMART" id="SM00304">
    <property type="entry name" value="HAMP"/>
    <property type="match status" value="1"/>
</dbReference>
<keyword evidence="6" id="KW-1003">Cell membrane</keyword>
<evidence type="ECO:0000256" key="20">
    <source>
        <dbReference type="ARBA" id="ARBA00023211"/>
    </source>
</evidence>
<organism evidence="26 27">
    <name type="scientific">Nocardioides iriomotensis</name>
    <dbReference type="NCBI Taxonomy" id="715784"/>
    <lineage>
        <taxon>Bacteria</taxon>
        <taxon>Bacillati</taxon>
        <taxon>Actinomycetota</taxon>
        <taxon>Actinomycetes</taxon>
        <taxon>Propionibacteriales</taxon>
        <taxon>Nocardioidaceae</taxon>
        <taxon>Nocardioides</taxon>
    </lineage>
</organism>
<evidence type="ECO:0000256" key="21">
    <source>
        <dbReference type="ARBA" id="ARBA00040454"/>
    </source>
</evidence>
<dbReference type="GO" id="GO:0005886">
    <property type="term" value="C:plasma membrane"/>
    <property type="evidence" value="ECO:0007669"/>
    <property type="project" value="UniProtKB-SubCell"/>
</dbReference>
<keyword evidence="13" id="KW-0067">ATP-binding</keyword>
<keyword evidence="23" id="KW-0472">Membrane</keyword>
<dbReference type="Gene3D" id="1.10.287.130">
    <property type="match status" value="1"/>
</dbReference>
<evidence type="ECO:0000313" key="27">
    <source>
        <dbReference type="Proteomes" id="UP000291189"/>
    </source>
</evidence>
<protein>
    <recommendedName>
        <fullName evidence="21">Signal transduction histidine-protein kinase/phosphatase MprB</fullName>
        <ecNumber evidence="5">2.7.13.3</ecNumber>
    </recommendedName>
    <alternativeName>
        <fullName evidence="22">Mycobacterial persistence regulator B</fullName>
    </alternativeName>
</protein>
<dbReference type="CDD" id="cd00082">
    <property type="entry name" value="HisKA"/>
    <property type="match status" value="1"/>
</dbReference>
<reference evidence="26 27" key="1">
    <citation type="submission" date="2019-01" db="EMBL/GenBank/DDBJ databases">
        <title>Nocardioides guangzhouensis sp. nov., an actinobacterium isolated from soil.</title>
        <authorList>
            <person name="Fu Y."/>
            <person name="Cai Y."/>
            <person name="Lin Z."/>
            <person name="Chen P."/>
        </authorList>
    </citation>
    <scope>NUCLEOTIDE SEQUENCE [LARGE SCALE GENOMIC DNA]</scope>
    <source>
        <strain evidence="26 27">NBRC 105384</strain>
    </source>
</reference>
<dbReference type="Pfam" id="PF00672">
    <property type="entry name" value="HAMP"/>
    <property type="match status" value="1"/>
</dbReference>
<keyword evidence="11 26" id="KW-0418">Kinase</keyword>
<keyword evidence="10" id="KW-0547">Nucleotide-binding</keyword>
<dbReference type="PROSITE" id="PS50109">
    <property type="entry name" value="HIS_KIN"/>
    <property type="match status" value="1"/>
</dbReference>
<dbReference type="GO" id="GO:0005524">
    <property type="term" value="F:ATP binding"/>
    <property type="evidence" value="ECO:0007669"/>
    <property type="project" value="UniProtKB-KW"/>
</dbReference>
<evidence type="ECO:0000256" key="15">
    <source>
        <dbReference type="ARBA" id="ARBA00022912"/>
    </source>
</evidence>
<evidence type="ECO:0000256" key="2">
    <source>
        <dbReference type="ARBA" id="ARBA00001936"/>
    </source>
</evidence>
<dbReference type="OrthoDB" id="9757990at2"/>
<evidence type="ECO:0000256" key="12">
    <source>
        <dbReference type="ARBA" id="ARBA00022801"/>
    </source>
</evidence>
<keyword evidence="15" id="KW-0904">Protein phosphatase</keyword>